<dbReference type="GO" id="GO:0032510">
    <property type="term" value="P:endosome to lysosome transport via multivesicular body sorting pathway"/>
    <property type="evidence" value="ECO:0007669"/>
    <property type="project" value="TreeGrafter"/>
</dbReference>
<dbReference type="GO" id="GO:0005829">
    <property type="term" value="C:cytosol"/>
    <property type="evidence" value="ECO:0007669"/>
    <property type="project" value="TreeGrafter"/>
</dbReference>
<evidence type="ECO:0000256" key="3">
    <source>
        <dbReference type="ARBA" id="ARBA00010432"/>
    </source>
</evidence>
<evidence type="ECO:0000313" key="17">
    <source>
        <dbReference type="Proteomes" id="UP001153737"/>
    </source>
</evidence>
<evidence type="ECO:0000256" key="9">
    <source>
        <dbReference type="ARBA" id="ARBA00023036"/>
    </source>
</evidence>
<evidence type="ECO:0000256" key="4">
    <source>
        <dbReference type="ARBA" id="ARBA00017653"/>
    </source>
</evidence>
<sequence length="331" mass="36989">MWQSGNRLTGKLYQCIIITDYWSDSTAESYTMLRSSVQNEILSYLSDTRPITAIQIIEDLDKCPRGFYVINKTYDQDSDADLRENSIFKISSARYLCLSKTEGLPNFVIQEILVLADKTNPPQGFSLLNKTADSEERAWKRKQICYRLVNKNNIRTAVTDIIICSRLKKAPVGFSYAGELNGLTICYKMGNVQDSQADLIPAVTPPERPPQIPNSLSSGANPMYPNLTDSENDYEILRPGGFQTSPVVGPIGNGGPSRPAPMPPVPVTNPNMTHTLGASYQTSLDGVPFIVNPKFTTSSNFDVFQFPKIRARTMQQLLIDYDYPFTAERET</sequence>
<proteinExistence type="inferred from homology"/>
<dbReference type="InterPro" id="IPR023340">
    <property type="entry name" value="UMA"/>
</dbReference>
<dbReference type="PROSITE" id="PS51497">
    <property type="entry name" value="UMA"/>
    <property type="match status" value="1"/>
</dbReference>
<dbReference type="EMBL" id="OU896712">
    <property type="protein sequence ID" value="CAH1173918.1"/>
    <property type="molecule type" value="Genomic_DNA"/>
</dbReference>
<keyword evidence="17" id="KW-1185">Reference proteome</keyword>
<evidence type="ECO:0000256" key="1">
    <source>
        <dbReference type="ARBA" id="ARBA00004496"/>
    </source>
</evidence>
<dbReference type="Gene3D" id="2.100.10.50">
    <property type="match status" value="1"/>
</dbReference>
<feature type="domain" description="MABP" evidence="15">
    <location>
        <begin position="48"/>
        <end position="191"/>
    </location>
</feature>
<evidence type="ECO:0000256" key="2">
    <source>
        <dbReference type="ARBA" id="ARBA00004633"/>
    </source>
</evidence>
<dbReference type="PANTHER" id="PTHR31612">
    <property type="entry name" value="MULTIVESICULAR BODY SUBUNIT 12A"/>
    <property type="match status" value="1"/>
</dbReference>
<dbReference type="GO" id="GO:0042058">
    <property type="term" value="P:regulation of epidermal growth factor receptor signaling pathway"/>
    <property type="evidence" value="ECO:0007669"/>
    <property type="project" value="TreeGrafter"/>
</dbReference>
<dbReference type="GO" id="GO:0019075">
    <property type="term" value="P:virus maturation"/>
    <property type="evidence" value="ECO:0007669"/>
    <property type="project" value="TreeGrafter"/>
</dbReference>
<comment type="function">
    <text evidence="13">Component of the ESCRT-I complex, a regulator of vesicular trafficking process. Required for the sorting of endocytic ubiquitinated cargos into multivesicular bodies.</text>
</comment>
<evidence type="ECO:0000256" key="6">
    <source>
        <dbReference type="ARBA" id="ARBA00022490"/>
    </source>
</evidence>
<evidence type="ECO:0000256" key="5">
    <source>
        <dbReference type="ARBA" id="ARBA00022448"/>
    </source>
</evidence>
<dbReference type="GO" id="GO:0032801">
    <property type="term" value="P:receptor catabolic process"/>
    <property type="evidence" value="ECO:0007669"/>
    <property type="project" value="TreeGrafter"/>
</dbReference>
<dbReference type="GO" id="GO:0015031">
    <property type="term" value="P:protein transport"/>
    <property type="evidence" value="ECO:0007669"/>
    <property type="project" value="UniProtKB-KW"/>
</dbReference>
<evidence type="ECO:0000256" key="11">
    <source>
        <dbReference type="ARBA" id="ARBA00033002"/>
    </source>
</evidence>
<keyword evidence="9" id="KW-0729">SH3-binding</keyword>
<dbReference type="GO" id="GO:0031902">
    <property type="term" value="C:late endosome membrane"/>
    <property type="evidence" value="ECO:0007669"/>
    <property type="project" value="UniProtKB-SubCell"/>
</dbReference>
<keyword evidence="8" id="KW-0653">Protein transport</keyword>
<keyword evidence="10" id="KW-0472">Membrane</keyword>
<dbReference type="FunFam" id="2.100.10.50:FF:000002">
    <property type="entry name" value="Multivesicular body subunit 12B"/>
    <property type="match status" value="1"/>
</dbReference>
<evidence type="ECO:0000313" key="16">
    <source>
        <dbReference type="EMBL" id="CAH1173918.1"/>
    </source>
</evidence>
<accession>A0A9P0GUA7</accession>
<feature type="domain" description="UMA" evidence="14">
    <location>
        <begin position="284"/>
        <end position="331"/>
    </location>
</feature>
<reference evidence="16" key="2">
    <citation type="submission" date="2022-10" db="EMBL/GenBank/DDBJ databases">
        <authorList>
            <consortium name="ENA_rothamsted_submissions"/>
            <consortium name="culmorum"/>
            <person name="King R."/>
        </authorList>
    </citation>
    <scope>NUCLEOTIDE SEQUENCE</scope>
</reference>
<evidence type="ECO:0000256" key="7">
    <source>
        <dbReference type="ARBA" id="ARBA00022753"/>
    </source>
</evidence>
<evidence type="ECO:0000256" key="12">
    <source>
        <dbReference type="ARBA" id="ARBA00033024"/>
    </source>
</evidence>
<dbReference type="InterPro" id="IPR018798">
    <property type="entry name" value="MVB12A/B"/>
</dbReference>
<dbReference type="Pfam" id="PF10240">
    <property type="entry name" value="DUF2464"/>
    <property type="match status" value="1"/>
</dbReference>
<dbReference type="GO" id="GO:0017124">
    <property type="term" value="F:SH3 domain binding"/>
    <property type="evidence" value="ECO:0007669"/>
    <property type="project" value="UniProtKB-KW"/>
</dbReference>
<dbReference type="Proteomes" id="UP001153737">
    <property type="component" value="Chromosome 6"/>
</dbReference>
<comment type="subcellular location">
    <subcellularLocation>
        <location evidence="1">Cytoplasm</location>
    </subcellularLocation>
    <subcellularLocation>
        <location evidence="2">Late endosome membrane</location>
        <topology evidence="2">Peripheral membrane protein</topology>
    </subcellularLocation>
</comment>
<dbReference type="PROSITE" id="PS51498">
    <property type="entry name" value="MABP"/>
    <property type="match status" value="1"/>
</dbReference>
<evidence type="ECO:0000256" key="8">
    <source>
        <dbReference type="ARBA" id="ARBA00022927"/>
    </source>
</evidence>
<dbReference type="GO" id="GO:0000813">
    <property type="term" value="C:ESCRT I complex"/>
    <property type="evidence" value="ECO:0007669"/>
    <property type="project" value="InterPro"/>
</dbReference>
<evidence type="ECO:0000256" key="10">
    <source>
        <dbReference type="ARBA" id="ARBA00023136"/>
    </source>
</evidence>
<dbReference type="PANTHER" id="PTHR31612:SF2">
    <property type="entry name" value="MULTIVESICULAR BODY SUBUNIT 12A"/>
    <property type="match status" value="1"/>
</dbReference>
<evidence type="ECO:0000259" key="14">
    <source>
        <dbReference type="PROSITE" id="PS51497"/>
    </source>
</evidence>
<keyword evidence="6" id="KW-0963">Cytoplasm</keyword>
<reference evidence="16" key="1">
    <citation type="submission" date="2022-01" db="EMBL/GenBank/DDBJ databases">
        <authorList>
            <person name="King R."/>
        </authorList>
    </citation>
    <scope>NUCLEOTIDE SEQUENCE</scope>
</reference>
<keyword evidence="5" id="KW-0813">Transport</keyword>
<keyword evidence="7" id="KW-0967">Endosome</keyword>
<evidence type="ECO:0000259" key="15">
    <source>
        <dbReference type="PROSITE" id="PS51498"/>
    </source>
</evidence>
<organism evidence="16 17">
    <name type="scientific">Phaedon cochleariae</name>
    <name type="common">Mustard beetle</name>
    <dbReference type="NCBI Taxonomy" id="80249"/>
    <lineage>
        <taxon>Eukaryota</taxon>
        <taxon>Metazoa</taxon>
        <taxon>Ecdysozoa</taxon>
        <taxon>Arthropoda</taxon>
        <taxon>Hexapoda</taxon>
        <taxon>Insecta</taxon>
        <taxon>Pterygota</taxon>
        <taxon>Neoptera</taxon>
        <taxon>Endopterygota</taxon>
        <taxon>Coleoptera</taxon>
        <taxon>Polyphaga</taxon>
        <taxon>Cucujiformia</taxon>
        <taxon>Chrysomeloidea</taxon>
        <taxon>Chrysomelidae</taxon>
        <taxon>Chrysomelinae</taxon>
        <taxon>Chrysomelini</taxon>
        <taxon>Phaedon</taxon>
    </lineage>
</organism>
<dbReference type="GO" id="GO:0046755">
    <property type="term" value="P:viral budding"/>
    <property type="evidence" value="ECO:0007669"/>
    <property type="project" value="TreeGrafter"/>
</dbReference>
<dbReference type="OrthoDB" id="103349at2759"/>
<comment type="similarity">
    <text evidence="3">Belongs to the MVB12 family.</text>
</comment>
<dbReference type="InterPro" id="IPR023341">
    <property type="entry name" value="MABP"/>
</dbReference>
<evidence type="ECO:0000256" key="13">
    <source>
        <dbReference type="ARBA" id="ARBA00053101"/>
    </source>
</evidence>
<name>A0A9P0GUA7_PHACE</name>
<gene>
    <name evidence="16" type="ORF">PHAECO_LOCUS9878</name>
</gene>
<dbReference type="AlphaFoldDB" id="A0A9P0GUA7"/>
<dbReference type="InterPro" id="IPR040335">
    <property type="entry name" value="MVB12A"/>
</dbReference>
<protein>
    <recommendedName>
        <fullName evidence="4">Multivesicular body subunit 12A</fullName>
    </recommendedName>
    <alternativeName>
        <fullName evidence="12">ESCRT-I complex subunit MVB12A</fullName>
    </alternativeName>
    <alternativeName>
        <fullName evidence="11">Protein FAM125A</fullName>
    </alternativeName>
</protein>